<sequence length="272" mass="27143">MNIRNLGISAAIALGVMASPAASAEKNVNNSSGKAPAADVSPAAITVASASQHFIAVTPCRAFRGQPVATNTFLSYSIAGPVDMSPVGGSATGCGVPTYATAVTMNLSAGVSQGSGFLSLWATGTPRPNLATVSYNLDPATSGTVVSLGTGGKVSVFASVGTRVTGDVTGYFIPAVLSASIFANGTVNRGEGVDVAATASLGTGTYQVGFTRDITECFFQATAGEGGVGGAQPRITGITRRSGNPNGVFVRIINDTGASVDNDFFVTVDCGK</sequence>
<accession>A0ABU1DI96</accession>
<reference evidence="2" key="1">
    <citation type="submission" date="2020-10" db="EMBL/GenBank/DDBJ databases">
        <authorList>
            <person name="Abbas A."/>
            <person name="Razzaq R."/>
            <person name="Waqas M."/>
            <person name="Abbas N."/>
            <person name="Nielsen T.K."/>
            <person name="Hansen L.H."/>
            <person name="Hussain S."/>
            <person name="Shahid M."/>
        </authorList>
    </citation>
    <scope>NUCLEOTIDE SEQUENCE</scope>
    <source>
        <strain evidence="2">S14</strain>
    </source>
</reference>
<name>A0ABU1DI96_9HYPH</name>
<evidence type="ECO:0000313" key="3">
    <source>
        <dbReference type="Proteomes" id="UP001181622"/>
    </source>
</evidence>
<keyword evidence="1" id="KW-0732">Signal</keyword>
<protein>
    <submittedName>
        <fullName evidence="2">Uncharacterized protein</fullName>
    </submittedName>
</protein>
<organism evidence="2 3">
    <name type="scientific">Chelatococcus sambhunathii</name>
    <dbReference type="NCBI Taxonomy" id="363953"/>
    <lineage>
        <taxon>Bacteria</taxon>
        <taxon>Pseudomonadati</taxon>
        <taxon>Pseudomonadota</taxon>
        <taxon>Alphaproteobacteria</taxon>
        <taxon>Hyphomicrobiales</taxon>
        <taxon>Chelatococcaceae</taxon>
        <taxon>Chelatococcus</taxon>
    </lineage>
</organism>
<keyword evidence="3" id="KW-1185">Reference proteome</keyword>
<evidence type="ECO:0000256" key="1">
    <source>
        <dbReference type="SAM" id="SignalP"/>
    </source>
</evidence>
<evidence type="ECO:0000313" key="2">
    <source>
        <dbReference type="EMBL" id="MDR4307625.1"/>
    </source>
</evidence>
<feature type="chain" id="PRO_5046667056" evidence="1">
    <location>
        <begin position="25"/>
        <end position="272"/>
    </location>
</feature>
<dbReference type="RefSeq" id="WP_309392642.1">
    <property type="nucleotide sequence ID" value="NZ_JADBEO010000029.1"/>
</dbReference>
<dbReference type="Proteomes" id="UP001181622">
    <property type="component" value="Unassembled WGS sequence"/>
</dbReference>
<dbReference type="EMBL" id="JADBEO010000029">
    <property type="protein sequence ID" value="MDR4307625.1"/>
    <property type="molecule type" value="Genomic_DNA"/>
</dbReference>
<feature type="signal peptide" evidence="1">
    <location>
        <begin position="1"/>
        <end position="24"/>
    </location>
</feature>
<proteinExistence type="predicted"/>
<gene>
    <name evidence="2" type="ORF">IHQ68_13450</name>
</gene>
<comment type="caution">
    <text evidence="2">The sequence shown here is derived from an EMBL/GenBank/DDBJ whole genome shotgun (WGS) entry which is preliminary data.</text>
</comment>